<dbReference type="EMBL" id="UINC01006140">
    <property type="protein sequence ID" value="SVA25721.1"/>
    <property type="molecule type" value="Genomic_DNA"/>
</dbReference>
<dbReference type="InterPro" id="IPR030678">
    <property type="entry name" value="Peptide/Ni-bd"/>
</dbReference>
<sequence>MKFLNSDRRTFMKGTLTGVAALALGKSGLVYANTGGTLKARIMSDIGAIDPPFWTSGQDFDTMNLIHGKLIDFVGGTEWKWELVAAESMEVLSDTETKFTLRKGLTWTNGFGSVTAEDVKFSFERYIDPDLAAPNGGDWSPLSHVEVIDDLTGIIVTKEPFAPMWWSVLPYSAGYVLCKKAVEGVGGKFTVDPPATCGAYKIEEWKPEEKLILTKHDGWTGPEPNFDKIELIPIGDPKSAEKAFLAGDIDFTHVSESSVPGFKENTPDGATLTVRPSLDYFWLGINKNHPKYQDVRIRKAIGKAIDIDAILDGAFFGAAQGASSMIAPGMPGYIEGGNPKRDLEGAKALMKEAGSSGFDAEVEVIAETDRLTACQIMQANLADIGINLTINSSDRGTYWGLADQKGEQGLEMTYKLYFQPPDPVWGTQWFLTEQAGIWNWEWFSDKEYDELHYKAIAELDPKKRNDMYVRMMKIMEDSGCFVWIAHPPNASLANESVVPSIWPNGNACYRKFKSS</sequence>
<protein>
    <recommendedName>
        <fullName evidence="1">Solute-binding protein family 5 domain-containing protein</fullName>
    </recommendedName>
</protein>
<evidence type="ECO:0000313" key="2">
    <source>
        <dbReference type="EMBL" id="SVA25721.1"/>
    </source>
</evidence>
<organism evidence="2">
    <name type="scientific">marine metagenome</name>
    <dbReference type="NCBI Taxonomy" id="408172"/>
    <lineage>
        <taxon>unclassified sequences</taxon>
        <taxon>metagenomes</taxon>
        <taxon>ecological metagenomes</taxon>
    </lineage>
</organism>
<dbReference type="PROSITE" id="PS51318">
    <property type="entry name" value="TAT"/>
    <property type="match status" value="1"/>
</dbReference>
<dbReference type="Gene3D" id="3.10.105.10">
    <property type="entry name" value="Dipeptide-binding Protein, Domain 3"/>
    <property type="match status" value="1"/>
</dbReference>
<proteinExistence type="predicted"/>
<dbReference type="InterPro" id="IPR039424">
    <property type="entry name" value="SBP_5"/>
</dbReference>
<dbReference type="GO" id="GO:1904680">
    <property type="term" value="F:peptide transmembrane transporter activity"/>
    <property type="evidence" value="ECO:0007669"/>
    <property type="project" value="TreeGrafter"/>
</dbReference>
<reference evidence="2" key="1">
    <citation type="submission" date="2018-05" db="EMBL/GenBank/DDBJ databases">
        <authorList>
            <person name="Lanie J.A."/>
            <person name="Ng W.-L."/>
            <person name="Kazmierczak K.M."/>
            <person name="Andrzejewski T.M."/>
            <person name="Davidsen T.M."/>
            <person name="Wayne K.J."/>
            <person name="Tettelin H."/>
            <person name="Glass J.I."/>
            <person name="Rusch D."/>
            <person name="Podicherti R."/>
            <person name="Tsui H.-C.T."/>
            <person name="Winkler M.E."/>
        </authorList>
    </citation>
    <scope>NUCLEOTIDE SEQUENCE</scope>
</reference>
<dbReference type="InterPro" id="IPR000914">
    <property type="entry name" value="SBP_5_dom"/>
</dbReference>
<dbReference type="AlphaFoldDB" id="A0A381UD99"/>
<accession>A0A381UD99</accession>
<name>A0A381UD99_9ZZZZ</name>
<gene>
    <name evidence="2" type="ORF">METZ01_LOCUS78575</name>
</gene>
<dbReference type="PIRSF" id="PIRSF002741">
    <property type="entry name" value="MppA"/>
    <property type="match status" value="1"/>
</dbReference>
<dbReference type="SUPFAM" id="SSF53850">
    <property type="entry name" value="Periplasmic binding protein-like II"/>
    <property type="match status" value="1"/>
</dbReference>
<dbReference type="Gene3D" id="3.40.190.10">
    <property type="entry name" value="Periplasmic binding protein-like II"/>
    <property type="match status" value="1"/>
</dbReference>
<dbReference type="PANTHER" id="PTHR30290">
    <property type="entry name" value="PERIPLASMIC BINDING COMPONENT OF ABC TRANSPORTER"/>
    <property type="match status" value="1"/>
</dbReference>
<dbReference type="GO" id="GO:0043190">
    <property type="term" value="C:ATP-binding cassette (ABC) transporter complex"/>
    <property type="evidence" value="ECO:0007669"/>
    <property type="project" value="InterPro"/>
</dbReference>
<dbReference type="InterPro" id="IPR006311">
    <property type="entry name" value="TAT_signal"/>
</dbReference>
<dbReference type="GO" id="GO:0015833">
    <property type="term" value="P:peptide transport"/>
    <property type="evidence" value="ECO:0007669"/>
    <property type="project" value="TreeGrafter"/>
</dbReference>
<feature type="domain" description="Solute-binding protein family 5" evidence="1">
    <location>
        <begin position="85"/>
        <end position="434"/>
    </location>
</feature>
<dbReference type="GO" id="GO:0042597">
    <property type="term" value="C:periplasmic space"/>
    <property type="evidence" value="ECO:0007669"/>
    <property type="project" value="UniProtKB-ARBA"/>
</dbReference>
<evidence type="ECO:0000259" key="1">
    <source>
        <dbReference type="Pfam" id="PF00496"/>
    </source>
</evidence>
<dbReference type="Pfam" id="PF00496">
    <property type="entry name" value="SBP_bac_5"/>
    <property type="match status" value="1"/>
</dbReference>